<evidence type="ECO:0000313" key="3">
    <source>
        <dbReference type="EMBL" id="OVA12357.1"/>
    </source>
</evidence>
<feature type="compositionally biased region" description="Basic and acidic residues" evidence="2">
    <location>
        <begin position="16"/>
        <end position="28"/>
    </location>
</feature>
<gene>
    <name evidence="3" type="ORF">BVC80_1799g65</name>
</gene>
<dbReference type="PANTHER" id="PTHR33565">
    <property type="entry name" value="DORMANCY-ASSOCIATED PROTEIN 1"/>
    <property type="match status" value="1"/>
</dbReference>
<dbReference type="InterPro" id="IPR008406">
    <property type="entry name" value="DRM/ARP"/>
</dbReference>
<dbReference type="OrthoDB" id="2012405at2759"/>
<dbReference type="InParanoid" id="A0A200QPI9"/>
<evidence type="ECO:0000256" key="2">
    <source>
        <dbReference type="SAM" id="MobiDB-lite"/>
    </source>
</evidence>
<comment type="caution">
    <text evidence="3">The sequence shown here is derived from an EMBL/GenBank/DDBJ whole genome shotgun (WGS) entry which is preliminary data.</text>
</comment>
<reference evidence="3 4" key="1">
    <citation type="journal article" date="2017" name="Mol. Plant">
        <title>The Genome of Medicinal Plant Macleaya cordata Provides New Insights into Benzylisoquinoline Alkaloids Metabolism.</title>
        <authorList>
            <person name="Liu X."/>
            <person name="Liu Y."/>
            <person name="Huang P."/>
            <person name="Ma Y."/>
            <person name="Qing Z."/>
            <person name="Tang Q."/>
            <person name="Cao H."/>
            <person name="Cheng P."/>
            <person name="Zheng Y."/>
            <person name="Yuan Z."/>
            <person name="Zhou Y."/>
            <person name="Liu J."/>
            <person name="Tang Z."/>
            <person name="Zhuo Y."/>
            <person name="Zhang Y."/>
            <person name="Yu L."/>
            <person name="Huang J."/>
            <person name="Yang P."/>
            <person name="Peng Q."/>
            <person name="Zhang J."/>
            <person name="Jiang W."/>
            <person name="Zhang Z."/>
            <person name="Lin K."/>
            <person name="Ro D.K."/>
            <person name="Chen X."/>
            <person name="Xiong X."/>
            <person name="Shang Y."/>
            <person name="Huang S."/>
            <person name="Zeng J."/>
        </authorList>
    </citation>
    <scope>NUCLEOTIDE SEQUENCE [LARGE SCALE GENOMIC DNA]</scope>
    <source>
        <strain evidence="4">cv. BLH2017</strain>
        <tissue evidence="3">Root</tissue>
    </source>
</reference>
<dbReference type="PANTHER" id="PTHR33565:SF20">
    <property type="entry name" value="DORMANCY-ASSOCIATED PROTEIN HOMOLOG 4"/>
    <property type="match status" value="1"/>
</dbReference>
<feature type="compositionally biased region" description="Low complexity" evidence="2">
    <location>
        <begin position="57"/>
        <end position="78"/>
    </location>
</feature>
<dbReference type="Pfam" id="PF05564">
    <property type="entry name" value="Auxin_repressed"/>
    <property type="match status" value="1"/>
</dbReference>
<proteinExistence type="inferred from homology"/>
<evidence type="ECO:0000256" key="1">
    <source>
        <dbReference type="ARBA" id="ARBA00010502"/>
    </source>
</evidence>
<dbReference type="STRING" id="56857.A0A200QPI9"/>
<dbReference type="Proteomes" id="UP000195402">
    <property type="component" value="Unassembled WGS sequence"/>
</dbReference>
<dbReference type="OMA" id="DWIMISA"/>
<feature type="region of interest" description="Disordered" evidence="2">
    <location>
        <begin position="1"/>
        <end position="41"/>
    </location>
</feature>
<dbReference type="AlphaFoldDB" id="A0A200QPI9"/>
<accession>A0A200QPI9</accession>
<comment type="similarity">
    <text evidence="1">Belongs to the DRM1/ARP family.</text>
</comment>
<sequence>MSLLDKLWDDTVAGPRPERGLGKLRRSDSVPNPTSHPIRYTDVPVSRAITIIKANSDSRTLSTDSSSVPSSPAGSSTPNSPLSPGTPKWDVKRLMRRKSMSAAVERAEPRSPTVYDWVVISAIDR</sequence>
<dbReference type="EMBL" id="MVGT01001388">
    <property type="protein sequence ID" value="OVA12357.1"/>
    <property type="molecule type" value="Genomic_DNA"/>
</dbReference>
<organism evidence="3 4">
    <name type="scientific">Macleaya cordata</name>
    <name type="common">Five-seeded plume-poppy</name>
    <name type="synonym">Bocconia cordata</name>
    <dbReference type="NCBI Taxonomy" id="56857"/>
    <lineage>
        <taxon>Eukaryota</taxon>
        <taxon>Viridiplantae</taxon>
        <taxon>Streptophyta</taxon>
        <taxon>Embryophyta</taxon>
        <taxon>Tracheophyta</taxon>
        <taxon>Spermatophyta</taxon>
        <taxon>Magnoliopsida</taxon>
        <taxon>Ranunculales</taxon>
        <taxon>Papaveraceae</taxon>
        <taxon>Papaveroideae</taxon>
        <taxon>Macleaya</taxon>
    </lineage>
</organism>
<dbReference type="FunCoup" id="A0A200QPI9">
    <property type="interactions" value="4"/>
</dbReference>
<feature type="region of interest" description="Disordered" evidence="2">
    <location>
        <begin position="54"/>
        <end position="91"/>
    </location>
</feature>
<name>A0A200QPI9_MACCD</name>
<keyword evidence="4" id="KW-1185">Reference proteome</keyword>
<evidence type="ECO:0000313" key="4">
    <source>
        <dbReference type="Proteomes" id="UP000195402"/>
    </source>
</evidence>
<protein>
    <submittedName>
        <fullName evidence="3">Dormancyauxin associated</fullName>
    </submittedName>
</protein>